<evidence type="ECO:0008006" key="5">
    <source>
        <dbReference type="Google" id="ProtNLM"/>
    </source>
</evidence>
<gene>
    <name evidence="3" type="ORF">B0T26DRAFT_308563</name>
</gene>
<organism evidence="3 4">
    <name type="scientific">Lasiosphaeria miniovina</name>
    <dbReference type="NCBI Taxonomy" id="1954250"/>
    <lineage>
        <taxon>Eukaryota</taxon>
        <taxon>Fungi</taxon>
        <taxon>Dikarya</taxon>
        <taxon>Ascomycota</taxon>
        <taxon>Pezizomycotina</taxon>
        <taxon>Sordariomycetes</taxon>
        <taxon>Sordariomycetidae</taxon>
        <taxon>Sordariales</taxon>
        <taxon>Lasiosphaeriaceae</taxon>
        <taxon>Lasiosphaeria</taxon>
    </lineage>
</organism>
<dbReference type="Proteomes" id="UP001172101">
    <property type="component" value="Unassembled WGS sequence"/>
</dbReference>
<evidence type="ECO:0000313" key="4">
    <source>
        <dbReference type="Proteomes" id="UP001172101"/>
    </source>
</evidence>
<evidence type="ECO:0000256" key="1">
    <source>
        <dbReference type="SAM" id="MobiDB-lite"/>
    </source>
</evidence>
<feature type="region of interest" description="Disordered" evidence="1">
    <location>
        <begin position="1"/>
        <end position="21"/>
    </location>
</feature>
<keyword evidence="4" id="KW-1185">Reference proteome</keyword>
<dbReference type="EMBL" id="JAUIRO010000004">
    <property type="protein sequence ID" value="KAK0717914.1"/>
    <property type="molecule type" value="Genomic_DNA"/>
</dbReference>
<protein>
    <recommendedName>
        <fullName evidence="5">Transmembrane protein</fullName>
    </recommendedName>
</protein>
<name>A0AA40ALB0_9PEZI</name>
<sequence length="96" mass="11604">MRKMKDACRVSAEERKEGREEKTMMISPRPIHVGLWRKGVMDHRNLLLFRQSTITSIFLSSFLFSFSFHIRMYLPHYLFFNIPVIFCHFSSYSYFI</sequence>
<comment type="caution">
    <text evidence="3">The sequence shown here is derived from an EMBL/GenBank/DDBJ whole genome shotgun (WGS) entry which is preliminary data.</text>
</comment>
<keyword evidence="2" id="KW-1133">Transmembrane helix</keyword>
<dbReference type="GeneID" id="85317567"/>
<keyword evidence="2" id="KW-0472">Membrane</keyword>
<keyword evidence="2" id="KW-0812">Transmembrane</keyword>
<dbReference type="AlphaFoldDB" id="A0AA40ALB0"/>
<reference evidence="3" key="1">
    <citation type="submission" date="2023-06" db="EMBL/GenBank/DDBJ databases">
        <title>Genome-scale phylogeny and comparative genomics of the fungal order Sordariales.</title>
        <authorList>
            <consortium name="Lawrence Berkeley National Laboratory"/>
            <person name="Hensen N."/>
            <person name="Bonometti L."/>
            <person name="Westerberg I."/>
            <person name="Brannstrom I.O."/>
            <person name="Guillou S."/>
            <person name="Cros-Aarteil S."/>
            <person name="Calhoun S."/>
            <person name="Haridas S."/>
            <person name="Kuo A."/>
            <person name="Mondo S."/>
            <person name="Pangilinan J."/>
            <person name="Riley R."/>
            <person name="LaButti K."/>
            <person name="Andreopoulos B."/>
            <person name="Lipzen A."/>
            <person name="Chen C."/>
            <person name="Yanf M."/>
            <person name="Daum C."/>
            <person name="Ng V."/>
            <person name="Clum A."/>
            <person name="Steindorff A."/>
            <person name="Ohm R."/>
            <person name="Martin F."/>
            <person name="Silar P."/>
            <person name="Natvig D."/>
            <person name="Lalanne C."/>
            <person name="Gautier V."/>
            <person name="Ament-velasquez S.L."/>
            <person name="Kruys A."/>
            <person name="Hutchinson M.I."/>
            <person name="Powell A.J."/>
            <person name="Barry K."/>
            <person name="Miller A.N."/>
            <person name="Grigoriev I.V."/>
            <person name="Debuchy R."/>
            <person name="Gladieux P."/>
            <person name="Thoren M.H."/>
            <person name="Johannesson H."/>
        </authorList>
    </citation>
    <scope>NUCLEOTIDE SEQUENCE</scope>
    <source>
        <strain evidence="3">SMH2392-1A</strain>
    </source>
</reference>
<proteinExistence type="predicted"/>
<dbReference type="RefSeq" id="XP_060296707.1">
    <property type="nucleotide sequence ID" value="XM_060434297.1"/>
</dbReference>
<evidence type="ECO:0000256" key="2">
    <source>
        <dbReference type="SAM" id="Phobius"/>
    </source>
</evidence>
<feature type="transmembrane region" description="Helical" evidence="2">
    <location>
        <begin position="47"/>
        <end position="70"/>
    </location>
</feature>
<accession>A0AA40ALB0</accession>
<evidence type="ECO:0000313" key="3">
    <source>
        <dbReference type="EMBL" id="KAK0717914.1"/>
    </source>
</evidence>
<feature type="transmembrane region" description="Helical" evidence="2">
    <location>
        <begin position="76"/>
        <end position="95"/>
    </location>
</feature>